<dbReference type="EMBL" id="JAPFFF010000001">
    <property type="protein sequence ID" value="KAK8898873.1"/>
    <property type="molecule type" value="Genomic_DNA"/>
</dbReference>
<evidence type="ECO:0000313" key="3">
    <source>
        <dbReference type="EMBL" id="KAK8898873.1"/>
    </source>
</evidence>
<evidence type="ECO:0000259" key="2">
    <source>
        <dbReference type="PROSITE" id="PS50030"/>
    </source>
</evidence>
<dbReference type="Proteomes" id="UP001470230">
    <property type="component" value="Unassembled WGS sequence"/>
</dbReference>
<feature type="region of interest" description="Disordered" evidence="1">
    <location>
        <begin position="134"/>
        <end position="159"/>
    </location>
</feature>
<gene>
    <name evidence="3" type="ORF">M9Y10_001165</name>
</gene>
<dbReference type="Gene3D" id="1.10.8.10">
    <property type="entry name" value="DNA helicase RuvA subunit, C-terminal domain"/>
    <property type="match status" value="1"/>
</dbReference>
<dbReference type="InterPro" id="IPR029071">
    <property type="entry name" value="Ubiquitin-like_domsf"/>
</dbReference>
<dbReference type="InterPro" id="IPR009060">
    <property type="entry name" value="UBA-like_sf"/>
</dbReference>
<feature type="compositionally biased region" description="Acidic residues" evidence="1">
    <location>
        <begin position="140"/>
        <end position="157"/>
    </location>
</feature>
<feature type="domain" description="UBA" evidence="2">
    <location>
        <begin position="85"/>
        <end position="135"/>
    </location>
</feature>
<dbReference type="SUPFAM" id="SSF46934">
    <property type="entry name" value="UBA-like"/>
    <property type="match status" value="1"/>
</dbReference>
<dbReference type="SUPFAM" id="SSF54236">
    <property type="entry name" value="Ubiquitin-like"/>
    <property type="match status" value="1"/>
</dbReference>
<evidence type="ECO:0000256" key="1">
    <source>
        <dbReference type="SAM" id="MobiDB-lite"/>
    </source>
</evidence>
<name>A0ABR2L6D4_9EUKA</name>
<sequence>MRLKIVTSSGIHPLEINDNDTVSNLREKLLLNKIVNSPDFKLFAEEIELDNNSHLKNYPHIESKQIKIEMAGESQKELTLKEDAEEEEDKFDDPPNFEKLVKELVDMGFDRKKSIQSLRLSDYRTDYAANMLISGNLQNDDGDDDYDDGEDDYESDDEGHIMSRKNLGQARDIYDQFTTSEKSIVQRLSKKYGIEISEAVQIFSISNKNETEAIAIFEQYKK</sequence>
<protein>
    <recommendedName>
        <fullName evidence="2">UBA domain-containing protein</fullName>
    </recommendedName>
</protein>
<evidence type="ECO:0000313" key="4">
    <source>
        <dbReference type="Proteomes" id="UP001470230"/>
    </source>
</evidence>
<proteinExistence type="predicted"/>
<keyword evidence="4" id="KW-1185">Reference proteome</keyword>
<dbReference type="PROSITE" id="PS50030">
    <property type="entry name" value="UBA"/>
    <property type="match status" value="1"/>
</dbReference>
<accession>A0ABR2L6D4</accession>
<reference evidence="3 4" key="1">
    <citation type="submission" date="2024-04" db="EMBL/GenBank/DDBJ databases">
        <title>Tritrichomonas musculus Genome.</title>
        <authorList>
            <person name="Alves-Ferreira E."/>
            <person name="Grigg M."/>
            <person name="Lorenzi H."/>
            <person name="Galac M."/>
        </authorList>
    </citation>
    <scope>NUCLEOTIDE SEQUENCE [LARGE SCALE GENOMIC DNA]</scope>
    <source>
        <strain evidence="3 4">EAF2021</strain>
    </source>
</reference>
<comment type="caution">
    <text evidence="3">The sequence shown here is derived from an EMBL/GenBank/DDBJ whole genome shotgun (WGS) entry which is preliminary data.</text>
</comment>
<dbReference type="InterPro" id="IPR015940">
    <property type="entry name" value="UBA"/>
</dbReference>
<organism evidence="3 4">
    <name type="scientific">Tritrichomonas musculus</name>
    <dbReference type="NCBI Taxonomy" id="1915356"/>
    <lineage>
        <taxon>Eukaryota</taxon>
        <taxon>Metamonada</taxon>
        <taxon>Parabasalia</taxon>
        <taxon>Tritrichomonadida</taxon>
        <taxon>Tritrichomonadidae</taxon>
        <taxon>Tritrichomonas</taxon>
    </lineage>
</organism>